<dbReference type="Pfam" id="PF08352">
    <property type="entry name" value="oligo_HPY"/>
    <property type="match status" value="1"/>
</dbReference>
<proteinExistence type="inferred from homology"/>
<dbReference type="GO" id="GO:0015833">
    <property type="term" value="P:peptide transport"/>
    <property type="evidence" value="ECO:0007669"/>
    <property type="project" value="InterPro"/>
</dbReference>
<reference evidence="6 7" key="1">
    <citation type="submission" date="2018-08" db="EMBL/GenBank/DDBJ databases">
        <title>Paenibacillus sp. M4BSY-1, whole genome shotgun sequence.</title>
        <authorList>
            <person name="Tuo L."/>
        </authorList>
    </citation>
    <scope>NUCLEOTIDE SEQUENCE [LARGE SCALE GENOMIC DNA]</scope>
    <source>
        <strain evidence="6 7">M4BSY-1</strain>
    </source>
</reference>
<dbReference type="InterPro" id="IPR017871">
    <property type="entry name" value="ABC_transporter-like_CS"/>
</dbReference>
<evidence type="ECO:0000313" key="7">
    <source>
        <dbReference type="Proteomes" id="UP000261905"/>
    </source>
</evidence>
<name>A0A371PIL2_9BACL</name>
<keyword evidence="2" id="KW-0813">Transport</keyword>
<dbReference type="GO" id="GO:0016887">
    <property type="term" value="F:ATP hydrolysis activity"/>
    <property type="evidence" value="ECO:0007669"/>
    <property type="project" value="InterPro"/>
</dbReference>
<evidence type="ECO:0000256" key="3">
    <source>
        <dbReference type="ARBA" id="ARBA00022741"/>
    </source>
</evidence>
<keyword evidence="4 6" id="KW-0067">ATP-binding</keyword>
<comment type="similarity">
    <text evidence="1">Belongs to the ABC transporter superfamily.</text>
</comment>
<dbReference type="InterPro" id="IPR003593">
    <property type="entry name" value="AAA+_ATPase"/>
</dbReference>
<dbReference type="Proteomes" id="UP000261905">
    <property type="component" value="Unassembled WGS sequence"/>
</dbReference>
<dbReference type="SUPFAM" id="SSF52540">
    <property type="entry name" value="P-loop containing nucleoside triphosphate hydrolases"/>
    <property type="match status" value="1"/>
</dbReference>
<dbReference type="GO" id="GO:0005524">
    <property type="term" value="F:ATP binding"/>
    <property type="evidence" value="ECO:0007669"/>
    <property type="project" value="UniProtKB-KW"/>
</dbReference>
<keyword evidence="7" id="KW-1185">Reference proteome</keyword>
<comment type="caution">
    <text evidence="6">The sequence shown here is derived from an EMBL/GenBank/DDBJ whole genome shotgun (WGS) entry which is preliminary data.</text>
</comment>
<protein>
    <submittedName>
        <fullName evidence="6">ATP-binding cassette domain-containing protein</fullName>
    </submittedName>
</protein>
<evidence type="ECO:0000256" key="4">
    <source>
        <dbReference type="ARBA" id="ARBA00022840"/>
    </source>
</evidence>
<evidence type="ECO:0000256" key="2">
    <source>
        <dbReference type="ARBA" id="ARBA00022448"/>
    </source>
</evidence>
<dbReference type="PANTHER" id="PTHR43776:SF7">
    <property type="entry name" value="D,D-DIPEPTIDE TRANSPORT ATP-BINDING PROTEIN DDPF-RELATED"/>
    <property type="match status" value="1"/>
</dbReference>
<dbReference type="NCBIfam" id="TIGR01727">
    <property type="entry name" value="oligo_HPY"/>
    <property type="match status" value="1"/>
</dbReference>
<gene>
    <name evidence="6" type="ORF">DX130_03000</name>
</gene>
<dbReference type="GO" id="GO:0055085">
    <property type="term" value="P:transmembrane transport"/>
    <property type="evidence" value="ECO:0007669"/>
    <property type="project" value="UniProtKB-ARBA"/>
</dbReference>
<dbReference type="RefSeq" id="WP_116042713.1">
    <property type="nucleotide sequence ID" value="NZ_QUBQ01000001.1"/>
</dbReference>
<keyword evidence="3" id="KW-0547">Nucleotide-binding</keyword>
<dbReference type="InterPro" id="IPR027417">
    <property type="entry name" value="P-loop_NTPase"/>
</dbReference>
<dbReference type="PROSITE" id="PS50893">
    <property type="entry name" value="ABC_TRANSPORTER_2"/>
    <property type="match status" value="1"/>
</dbReference>
<dbReference type="InterPro" id="IPR013563">
    <property type="entry name" value="Oligopep_ABC_C"/>
</dbReference>
<dbReference type="AlphaFoldDB" id="A0A371PIL2"/>
<evidence type="ECO:0000256" key="1">
    <source>
        <dbReference type="ARBA" id="ARBA00005417"/>
    </source>
</evidence>
<dbReference type="EMBL" id="QUBQ01000001">
    <property type="protein sequence ID" value="REK76048.1"/>
    <property type="molecule type" value="Genomic_DNA"/>
</dbReference>
<evidence type="ECO:0000313" key="6">
    <source>
        <dbReference type="EMBL" id="REK76048.1"/>
    </source>
</evidence>
<dbReference type="Pfam" id="PF00005">
    <property type="entry name" value="ABC_tran"/>
    <property type="match status" value="1"/>
</dbReference>
<dbReference type="InterPro" id="IPR003439">
    <property type="entry name" value="ABC_transporter-like_ATP-bd"/>
</dbReference>
<dbReference type="OrthoDB" id="9802264at2"/>
<dbReference type="SMART" id="SM00382">
    <property type="entry name" value="AAA"/>
    <property type="match status" value="1"/>
</dbReference>
<dbReference type="CDD" id="cd03257">
    <property type="entry name" value="ABC_NikE_OppD_transporters"/>
    <property type="match status" value="1"/>
</dbReference>
<dbReference type="InterPro" id="IPR050319">
    <property type="entry name" value="ABC_transp_ATP-bind"/>
</dbReference>
<dbReference type="PROSITE" id="PS00211">
    <property type="entry name" value="ABC_TRANSPORTER_1"/>
    <property type="match status" value="1"/>
</dbReference>
<sequence length="339" mass="37867">MSKHHDEPLIELNGLFKTYDGAGFGAAKKKVHAVHDVSLTIMPGETLGLVGESGCGKSTTGRMAARLLQPSAGNITYRGRDLSLLRGRESKTMRKAIQYVFQDPYASLNPKFTIADLLEEPLRIHKLGDKAERRRQVDAMLETIGLNSSYARRYVHELSGGQRQRIGIARALMLKPEFLILDEPVSALDVSVQSQILNLLKDLQKQYGLTYLFISHDLNVVHYMSDRVAVMYMGKLVEIADVEGLYHAPFHPYTQALISAIPSEQRGKRSERRLLTGEIPDALSIPEGCSFHTRCPYVRDSCRRETPPIIGMGESRTVRCHLYPVDEGLDYGETKVALG</sequence>
<dbReference type="Gene3D" id="3.40.50.300">
    <property type="entry name" value="P-loop containing nucleotide triphosphate hydrolases"/>
    <property type="match status" value="1"/>
</dbReference>
<accession>A0A371PIL2</accession>
<feature type="domain" description="ABC transporter" evidence="5">
    <location>
        <begin position="10"/>
        <end position="258"/>
    </location>
</feature>
<organism evidence="6 7">
    <name type="scientific">Paenibacillus paeoniae</name>
    <dbReference type="NCBI Taxonomy" id="2292705"/>
    <lineage>
        <taxon>Bacteria</taxon>
        <taxon>Bacillati</taxon>
        <taxon>Bacillota</taxon>
        <taxon>Bacilli</taxon>
        <taxon>Bacillales</taxon>
        <taxon>Paenibacillaceae</taxon>
        <taxon>Paenibacillus</taxon>
    </lineage>
</organism>
<dbReference type="PANTHER" id="PTHR43776">
    <property type="entry name" value="TRANSPORT ATP-BINDING PROTEIN"/>
    <property type="match status" value="1"/>
</dbReference>
<dbReference type="FunFam" id="3.40.50.300:FF:000016">
    <property type="entry name" value="Oligopeptide ABC transporter ATP-binding component"/>
    <property type="match status" value="1"/>
</dbReference>
<evidence type="ECO:0000259" key="5">
    <source>
        <dbReference type="PROSITE" id="PS50893"/>
    </source>
</evidence>